<evidence type="ECO:0000256" key="6">
    <source>
        <dbReference type="ARBA" id="ARBA00022448"/>
    </source>
</evidence>
<sequence length="436" mass="49688">MCLIFFSGGLLVVTYWLKIGYIVAMLSFMLLVSMTKLVGCGWSDLSWLFGGDVMSWAMVIMSVWIVMMMFMSQSRWFGFYGFNNFVFVSLLFFLVLSFSFVNLFSFYVSFESVLIPTLILICGWGFQPERLYAGMYMLFYTLMASLPLFMCLLKMYSDWGSLSFFVLVDFNVVNWMVVGMMVAFLVKHPMYFFHLWLPRAHVEAPVSGSMILAGVLLKLGGYGLFRVVVLFKDWLVMESGYLMSIGLVGGVITGFVCVGQVDMKMLVAYSSVVHMSLVLGGVVSGLKIGFYGSLAMMIAHGLCSSCLFYLVNVFYERLHSRSLMMVKGMLMLSPIMSMWWFMMCVCNMSAPPSMSLLAELMLMISLVKFDVVISILLFVLNFLCAVFSLCLYNAVQHGKSWFNWFGYDVVIREYLVLFLHWVPLNVMFIGYGVWVE</sequence>
<comment type="function">
    <text evidence="17">Core subunit of the mitochondrial membrane respiratory chain NADH dehydrogenase (Complex I) which catalyzes electron transfer from NADH through the respiratory chain, using ubiquinone as an electron acceptor. Essential for the catalytic activity and assembly of complex I.</text>
</comment>
<organism evidence="20">
    <name type="scientific">Ricinoides karschii</name>
    <dbReference type="NCBI Taxonomy" id="1238228"/>
    <lineage>
        <taxon>Eukaryota</taxon>
        <taxon>Metazoa</taxon>
        <taxon>Ecdysozoa</taxon>
        <taxon>Arthropoda</taxon>
        <taxon>Chelicerata</taxon>
        <taxon>Arachnida</taxon>
        <taxon>Ricinulei</taxon>
        <taxon>Ricinoididae</taxon>
        <taxon>Ricinoides</taxon>
    </lineage>
</organism>
<geneLocation type="mitochondrion" evidence="20"/>
<dbReference type="Pfam" id="PF01059">
    <property type="entry name" value="Oxidored_q5_N"/>
    <property type="match status" value="1"/>
</dbReference>
<accession>W5R4L4</accession>
<feature type="transmembrane region" description="Helical" evidence="17">
    <location>
        <begin position="12"/>
        <end position="33"/>
    </location>
</feature>
<dbReference type="AlphaFoldDB" id="W5R4L4"/>
<feature type="transmembrane region" description="Helical" evidence="17">
    <location>
        <begin position="53"/>
        <end position="70"/>
    </location>
</feature>
<feature type="transmembrane region" description="Helical" evidence="17">
    <location>
        <begin position="138"/>
        <end position="156"/>
    </location>
</feature>
<dbReference type="GO" id="GO:0042773">
    <property type="term" value="P:ATP synthesis coupled electron transport"/>
    <property type="evidence" value="ECO:0007669"/>
    <property type="project" value="InterPro"/>
</dbReference>
<evidence type="ECO:0000256" key="2">
    <source>
        <dbReference type="ARBA" id="ARBA00004225"/>
    </source>
</evidence>
<feature type="transmembrane region" description="Helical" evidence="17">
    <location>
        <begin position="371"/>
        <end position="394"/>
    </location>
</feature>
<evidence type="ECO:0000313" key="20">
    <source>
        <dbReference type="EMBL" id="AGL11953.1"/>
    </source>
</evidence>
<evidence type="ECO:0000256" key="8">
    <source>
        <dbReference type="ARBA" id="ARBA00022692"/>
    </source>
</evidence>
<feature type="domain" description="NADH:ubiquinone oxidoreductase chain 4 N-terminal" evidence="19">
    <location>
        <begin position="15"/>
        <end position="97"/>
    </location>
</feature>
<feature type="transmembrane region" description="Helical" evidence="17">
    <location>
        <begin position="332"/>
        <end position="351"/>
    </location>
</feature>
<feature type="transmembrane region" description="Helical" evidence="17">
    <location>
        <begin position="266"/>
        <end position="284"/>
    </location>
</feature>
<dbReference type="PANTHER" id="PTHR43507:SF20">
    <property type="entry name" value="NADH-UBIQUINONE OXIDOREDUCTASE CHAIN 4"/>
    <property type="match status" value="1"/>
</dbReference>
<dbReference type="Pfam" id="PF00361">
    <property type="entry name" value="Proton_antipo_M"/>
    <property type="match status" value="1"/>
</dbReference>
<evidence type="ECO:0000256" key="7">
    <source>
        <dbReference type="ARBA" id="ARBA00022660"/>
    </source>
</evidence>
<evidence type="ECO:0000256" key="4">
    <source>
        <dbReference type="ARBA" id="ARBA00012944"/>
    </source>
</evidence>
<dbReference type="EMBL" id="KC688692">
    <property type="protein sequence ID" value="AGL11953.1"/>
    <property type="molecule type" value="Genomic_DNA"/>
</dbReference>
<evidence type="ECO:0000256" key="1">
    <source>
        <dbReference type="ARBA" id="ARBA00003257"/>
    </source>
</evidence>
<feature type="transmembrane region" description="Helical" evidence="17">
    <location>
        <begin position="414"/>
        <end position="434"/>
    </location>
</feature>
<protein>
    <recommendedName>
        <fullName evidence="5 17">NADH-ubiquinone oxidoreductase chain 4</fullName>
        <ecNumber evidence="4 17">7.1.1.2</ecNumber>
    </recommendedName>
</protein>
<dbReference type="GO" id="GO:0015990">
    <property type="term" value="P:electron transport coupled proton transport"/>
    <property type="evidence" value="ECO:0007669"/>
    <property type="project" value="TreeGrafter"/>
</dbReference>
<evidence type="ECO:0000256" key="16">
    <source>
        <dbReference type="ARBA" id="ARBA00049551"/>
    </source>
</evidence>
<evidence type="ECO:0000256" key="17">
    <source>
        <dbReference type="RuleBase" id="RU003297"/>
    </source>
</evidence>
<evidence type="ECO:0000256" key="15">
    <source>
        <dbReference type="ARBA" id="ARBA00023136"/>
    </source>
</evidence>
<feature type="transmembrane region" description="Helical" evidence="17">
    <location>
        <begin position="290"/>
        <end position="311"/>
    </location>
</feature>
<comment type="similarity">
    <text evidence="3 17">Belongs to the complex I subunit 4 family.</text>
</comment>
<feature type="domain" description="NADH:quinone oxidoreductase/Mrp antiporter transmembrane" evidence="18">
    <location>
        <begin position="102"/>
        <end position="380"/>
    </location>
</feature>
<evidence type="ECO:0000256" key="9">
    <source>
        <dbReference type="ARBA" id="ARBA00022967"/>
    </source>
</evidence>
<feature type="transmembrane region" description="Helical" evidence="17">
    <location>
        <begin position="241"/>
        <end position="259"/>
    </location>
</feature>
<dbReference type="PANTHER" id="PTHR43507">
    <property type="entry name" value="NADH-UBIQUINONE OXIDOREDUCTASE CHAIN 4"/>
    <property type="match status" value="1"/>
</dbReference>
<keyword evidence="13 17" id="KW-0830">Ubiquinone</keyword>
<dbReference type="GO" id="GO:0003954">
    <property type="term" value="F:NADH dehydrogenase activity"/>
    <property type="evidence" value="ECO:0007669"/>
    <property type="project" value="TreeGrafter"/>
</dbReference>
<feature type="transmembrane region" description="Helical" evidence="17">
    <location>
        <begin position="162"/>
        <end position="186"/>
    </location>
</feature>
<dbReference type="InterPro" id="IPR001750">
    <property type="entry name" value="ND/Mrp_TM"/>
</dbReference>
<proteinExistence type="inferred from homology"/>
<evidence type="ECO:0000259" key="18">
    <source>
        <dbReference type="Pfam" id="PF00361"/>
    </source>
</evidence>
<keyword evidence="12 17" id="KW-0520">NAD</keyword>
<feature type="transmembrane region" description="Helical" evidence="17">
    <location>
        <begin position="77"/>
        <end position="98"/>
    </location>
</feature>
<dbReference type="GO" id="GO:0048039">
    <property type="term" value="F:ubiquinone binding"/>
    <property type="evidence" value="ECO:0007669"/>
    <property type="project" value="TreeGrafter"/>
</dbReference>
<keyword evidence="7 17" id="KW-0679">Respiratory chain</keyword>
<evidence type="ECO:0000259" key="19">
    <source>
        <dbReference type="Pfam" id="PF01059"/>
    </source>
</evidence>
<dbReference type="InterPro" id="IPR003918">
    <property type="entry name" value="NADH_UbQ_OxRdtase"/>
</dbReference>
<dbReference type="GO" id="GO:0008137">
    <property type="term" value="F:NADH dehydrogenase (ubiquinone) activity"/>
    <property type="evidence" value="ECO:0007669"/>
    <property type="project" value="UniProtKB-UniRule"/>
</dbReference>
<feature type="transmembrane region" description="Helical" evidence="17">
    <location>
        <begin position="104"/>
        <end position="126"/>
    </location>
</feature>
<keyword evidence="8 17" id="KW-0812">Transmembrane</keyword>
<keyword evidence="11 17" id="KW-1133">Transmembrane helix</keyword>
<comment type="function">
    <text evidence="1">Core subunit of the mitochondrial membrane respiratory chain NADH dehydrogenase (Complex I) that is believed to belong to the minimal assembly required for catalysis. Complex I functions in the transfer of electrons from NADH to the respiratory chain. The immediate electron acceptor for the enzyme is believed to be ubiquinone.</text>
</comment>
<evidence type="ECO:0000256" key="5">
    <source>
        <dbReference type="ARBA" id="ARBA00021006"/>
    </source>
</evidence>
<keyword evidence="15 17" id="KW-0472">Membrane</keyword>
<keyword evidence="6 17" id="KW-0813">Transport</keyword>
<evidence type="ECO:0000256" key="10">
    <source>
        <dbReference type="ARBA" id="ARBA00022982"/>
    </source>
</evidence>
<reference evidence="20" key="1">
    <citation type="submission" date="2013-02" db="EMBL/GenBank/DDBJ databases">
        <title>Variation between mitochondrial genomes of three Ricinulei.</title>
        <authorList>
            <person name="Fahrein K."/>
            <person name="Podsiadlowski L."/>
            <person name="Talarico G."/>
        </authorList>
    </citation>
    <scope>NUCLEOTIDE SEQUENCE</scope>
</reference>
<name>W5R4L4_9ARAC</name>
<evidence type="ECO:0000256" key="14">
    <source>
        <dbReference type="ARBA" id="ARBA00023128"/>
    </source>
</evidence>
<evidence type="ECO:0000256" key="13">
    <source>
        <dbReference type="ARBA" id="ARBA00023075"/>
    </source>
</evidence>
<evidence type="ECO:0000256" key="3">
    <source>
        <dbReference type="ARBA" id="ARBA00009025"/>
    </source>
</evidence>
<dbReference type="InterPro" id="IPR000260">
    <property type="entry name" value="NADH4_N"/>
</dbReference>
<evidence type="ECO:0000256" key="12">
    <source>
        <dbReference type="ARBA" id="ARBA00023027"/>
    </source>
</evidence>
<gene>
    <name evidence="20" type="primary">NAD4</name>
</gene>
<comment type="catalytic activity">
    <reaction evidence="16 17">
        <text>a ubiquinone + NADH + 5 H(+)(in) = a ubiquinol + NAD(+) + 4 H(+)(out)</text>
        <dbReference type="Rhea" id="RHEA:29091"/>
        <dbReference type="Rhea" id="RHEA-COMP:9565"/>
        <dbReference type="Rhea" id="RHEA-COMP:9566"/>
        <dbReference type="ChEBI" id="CHEBI:15378"/>
        <dbReference type="ChEBI" id="CHEBI:16389"/>
        <dbReference type="ChEBI" id="CHEBI:17976"/>
        <dbReference type="ChEBI" id="CHEBI:57540"/>
        <dbReference type="ChEBI" id="CHEBI:57945"/>
        <dbReference type="EC" id="7.1.1.2"/>
    </reaction>
</comment>
<keyword evidence="10 17" id="KW-0249">Electron transport</keyword>
<keyword evidence="14 17" id="KW-0496">Mitochondrion</keyword>
<dbReference type="EC" id="7.1.1.2" evidence="4 17"/>
<dbReference type="PRINTS" id="PR01437">
    <property type="entry name" value="NUOXDRDTASE4"/>
</dbReference>
<comment type="subcellular location">
    <subcellularLocation>
        <location evidence="2 17">Mitochondrion membrane</location>
        <topology evidence="2 17">Multi-pass membrane protein</topology>
    </subcellularLocation>
</comment>
<evidence type="ECO:0000256" key="11">
    <source>
        <dbReference type="ARBA" id="ARBA00022989"/>
    </source>
</evidence>
<feature type="transmembrane region" description="Helical" evidence="17">
    <location>
        <begin position="206"/>
        <end position="229"/>
    </location>
</feature>
<dbReference type="GO" id="GO:0031966">
    <property type="term" value="C:mitochondrial membrane"/>
    <property type="evidence" value="ECO:0007669"/>
    <property type="project" value="UniProtKB-SubCell"/>
</dbReference>
<keyword evidence="9" id="KW-1278">Translocase</keyword>